<protein>
    <recommendedName>
        <fullName evidence="9 10">Glucose-methanol-choline oxidoreductase N-terminal domain-containing protein</fullName>
    </recommendedName>
</protein>
<feature type="transmembrane region" description="Helical" evidence="7">
    <location>
        <begin position="589"/>
        <end position="611"/>
    </location>
</feature>
<dbReference type="Proteomes" id="UP000663868">
    <property type="component" value="Unassembled WGS sequence"/>
</dbReference>
<evidence type="ECO:0000256" key="5">
    <source>
        <dbReference type="PIRSR" id="PIRSR000137-2"/>
    </source>
</evidence>
<evidence type="ECO:0000256" key="2">
    <source>
        <dbReference type="ARBA" id="ARBA00010790"/>
    </source>
</evidence>
<evidence type="ECO:0000256" key="4">
    <source>
        <dbReference type="ARBA" id="ARBA00022827"/>
    </source>
</evidence>
<evidence type="ECO:0000313" key="13">
    <source>
        <dbReference type="Proteomes" id="UP000663860"/>
    </source>
</evidence>
<feature type="signal peptide" evidence="8">
    <location>
        <begin position="1"/>
        <end position="20"/>
    </location>
</feature>
<dbReference type="EMBL" id="CAJOBB010004564">
    <property type="protein sequence ID" value="CAF4094035.1"/>
    <property type="molecule type" value="Genomic_DNA"/>
</dbReference>
<comment type="cofactor">
    <cofactor evidence="1 5">
        <name>FAD</name>
        <dbReference type="ChEBI" id="CHEBI:57692"/>
    </cofactor>
</comment>
<gene>
    <name evidence="11" type="ORF">IZO911_LOCUS41274</name>
    <name evidence="12" type="ORF">KXQ929_LOCUS34133</name>
</gene>
<feature type="binding site" evidence="5">
    <location>
        <position position="126"/>
    </location>
    <ligand>
        <name>FAD</name>
        <dbReference type="ChEBI" id="CHEBI:57692"/>
    </ligand>
</feature>
<reference evidence="11" key="1">
    <citation type="submission" date="2021-02" db="EMBL/GenBank/DDBJ databases">
        <authorList>
            <person name="Nowell W R."/>
        </authorList>
    </citation>
    <scope>NUCLEOTIDE SEQUENCE</scope>
</reference>
<dbReference type="InterPro" id="IPR000172">
    <property type="entry name" value="GMC_OxRdtase_N"/>
</dbReference>
<keyword evidence="8" id="KW-0732">Signal</keyword>
<dbReference type="Gene3D" id="3.30.560.10">
    <property type="entry name" value="Glucose Oxidase, domain 3"/>
    <property type="match status" value="1"/>
</dbReference>
<dbReference type="SUPFAM" id="SSF51905">
    <property type="entry name" value="FAD/NAD(P)-binding domain"/>
    <property type="match status" value="1"/>
</dbReference>
<evidence type="ECO:0000256" key="8">
    <source>
        <dbReference type="SAM" id="SignalP"/>
    </source>
</evidence>
<organism evidence="11 13">
    <name type="scientific">Adineta steineri</name>
    <dbReference type="NCBI Taxonomy" id="433720"/>
    <lineage>
        <taxon>Eukaryota</taxon>
        <taxon>Metazoa</taxon>
        <taxon>Spiralia</taxon>
        <taxon>Gnathifera</taxon>
        <taxon>Rotifera</taxon>
        <taxon>Eurotatoria</taxon>
        <taxon>Bdelloidea</taxon>
        <taxon>Adinetida</taxon>
        <taxon>Adinetidae</taxon>
        <taxon>Adineta</taxon>
    </lineage>
</organism>
<proteinExistence type="inferred from homology"/>
<comment type="caution">
    <text evidence="11">The sequence shown here is derived from an EMBL/GenBank/DDBJ whole genome shotgun (WGS) entry which is preliminary data.</text>
</comment>
<keyword evidence="7" id="KW-0472">Membrane</keyword>
<dbReference type="AlphaFoldDB" id="A0A815NBP9"/>
<dbReference type="Pfam" id="PF05199">
    <property type="entry name" value="GMC_oxred_C"/>
    <property type="match status" value="1"/>
</dbReference>
<dbReference type="GO" id="GO:0050660">
    <property type="term" value="F:flavin adenine dinucleotide binding"/>
    <property type="evidence" value="ECO:0007669"/>
    <property type="project" value="InterPro"/>
</dbReference>
<evidence type="ECO:0000256" key="3">
    <source>
        <dbReference type="ARBA" id="ARBA00022630"/>
    </source>
</evidence>
<keyword evidence="3 6" id="KW-0285">Flavoprotein</keyword>
<name>A0A815NBP9_9BILA</name>
<dbReference type="InterPro" id="IPR036188">
    <property type="entry name" value="FAD/NAD-bd_sf"/>
</dbReference>
<evidence type="ECO:0000256" key="7">
    <source>
        <dbReference type="SAM" id="Phobius"/>
    </source>
</evidence>
<dbReference type="Gene3D" id="3.50.50.60">
    <property type="entry name" value="FAD/NAD(P)-binding domain"/>
    <property type="match status" value="1"/>
</dbReference>
<evidence type="ECO:0000256" key="6">
    <source>
        <dbReference type="RuleBase" id="RU003968"/>
    </source>
</evidence>
<feature type="domain" description="Glucose-methanol-choline oxidoreductase N-terminal" evidence="9">
    <location>
        <begin position="120"/>
        <end position="143"/>
    </location>
</feature>
<comment type="similarity">
    <text evidence="2 6">Belongs to the GMC oxidoreductase family.</text>
</comment>
<evidence type="ECO:0000313" key="11">
    <source>
        <dbReference type="EMBL" id="CAF1431768.1"/>
    </source>
</evidence>
<accession>A0A815NBP9</accession>
<feature type="binding site" evidence="5">
    <location>
        <position position="264"/>
    </location>
    <ligand>
        <name>FAD</name>
        <dbReference type="ChEBI" id="CHEBI:57692"/>
    </ligand>
</feature>
<dbReference type="Pfam" id="PF00732">
    <property type="entry name" value="GMC_oxred_N"/>
    <property type="match status" value="1"/>
</dbReference>
<keyword evidence="7" id="KW-1133">Transmembrane helix</keyword>
<dbReference type="PANTHER" id="PTHR11552:SF147">
    <property type="entry name" value="CHOLINE DEHYDROGENASE, MITOCHONDRIAL"/>
    <property type="match status" value="1"/>
</dbReference>
<dbReference type="PANTHER" id="PTHR11552">
    <property type="entry name" value="GLUCOSE-METHANOL-CHOLINE GMC OXIDOREDUCTASE"/>
    <property type="match status" value="1"/>
</dbReference>
<dbReference type="PIRSF" id="PIRSF000137">
    <property type="entry name" value="Alcohol_oxidase"/>
    <property type="match status" value="1"/>
</dbReference>
<feature type="domain" description="Glucose-methanol-choline oxidoreductase N-terminal" evidence="10">
    <location>
        <begin position="303"/>
        <end position="317"/>
    </location>
</feature>
<evidence type="ECO:0000259" key="9">
    <source>
        <dbReference type="PROSITE" id="PS00623"/>
    </source>
</evidence>
<dbReference type="GO" id="GO:0016614">
    <property type="term" value="F:oxidoreductase activity, acting on CH-OH group of donors"/>
    <property type="evidence" value="ECO:0007669"/>
    <property type="project" value="InterPro"/>
</dbReference>
<dbReference type="EMBL" id="CAJNOE010001537">
    <property type="protein sequence ID" value="CAF1431768.1"/>
    <property type="molecule type" value="Genomic_DNA"/>
</dbReference>
<feature type="chain" id="PRO_5036228378" description="Glucose-methanol-choline oxidoreductase N-terminal domain-containing protein" evidence="8">
    <location>
        <begin position="21"/>
        <end position="613"/>
    </location>
</feature>
<dbReference type="PROSITE" id="PS00623">
    <property type="entry name" value="GMC_OXRED_1"/>
    <property type="match status" value="1"/>
</dbReference>
<dbReference type="InterPro" id="IPR007867">
    <property type="entry name" value="GMC_OxRtase_C"/>
</dbReference>
<evidence type="ECO:0000256" key="1">
    <source>
        <dbReference type="ARBA" id="ARBA00001974"/>
    </source>
</evidence>
<evidence type="ECO:0000313" key="12">
    <source>
        <dbReference type="EMBL" id="CAF4094035.1"/>
    </source>
</evidence>
<keyword evidence="7" id="KW-0812">Transmembrane</keyword>
<keyword evidence="4 5" id="KW-0274">FAD</keyword>
<dbReference type="SUPFAM" id="SSF54373">
    <property type="entry name" value="FAD-linked reductases, C-terminal domain"/>
    <property type="match status" value="1"/>
</dbReference>
<sequence>MWSLILVTAILFSFEHVATAKTNTRNGPSVRRNTSLLLTFDYIILGGGVGGSVVANRLSASGQYTVLLLEAGTNVEDEPLVSIPKNWLQNVESSLNRNDLIGPNEPVVTYDRTKRQLSGGKALGGTSTINAQMYVRGNPLDYDKWAEQVGADWNYQNLLPYFKRVETSPRYSINPAYHGNTGPLHLSPGGYAPAADMLIVQACQALNMTFVEDWNGAQQITSPLGSVGFHEYTIFNGTRQTAFGAYIRPVLDRNNLWVQDSSLVSKVNFDVSRKRAISVDWYDLETRKAHTTSAKKEIIVSLGSLRSPQLLLLSGIGNMTELNKLGIPVVQDLPGVGENLQDHVVTTGLWTVDSSSPFPIPPGSIIDQTAWGLYNYNRTGILASSNSRTNVFIRTKFQLANDSRPDIQVITRTPSGTSLWALAYLLQPRSRGRVTLVSRDPTDAPNVQMNYFSDPVSHDVNTLMEGIRRVNQIFNTAPLRNSGFYSFGNLSNDVQFKNYLYGNKDSVANSNSGDHLTGTCKMGIDSMAVVDTRLRVRGVVGLRVIDASIMPLITSGNTQAPVYMIGEKGAQMILDDNNSTETSAASSSYIFYNFSIVIAFYFIFCISILIIQH</sequence>
<dbReference type="PROSITE" id="PS00624">
    <property type="entry name" value="GMC_OXRED_2"/>
    <property type="match status" value="1"/>
</dbReference>
<dbReference type="Proteomes" id="UP000663860">
    <property type="component" value="Unassembled WGS sequence"/>
</dbReference>
<evidence type="ECO:0000259" key="10">
    <source>
        <dbReference type="PROSITE" id="PS00624"/>
    </source>
</evidence>
<dbReference type="InterPro" id="IPR012132">
    <property type="entry name" value="GMC_OxRdtase"/>
</dbReference>